<sequence length="86" mass="9374">MENGLSSSDIAQPKHVLEIWAILLIILATVIVMTTLLAGPAISLVLYRHGNLGEQLLSPGTAGLVSMVTELRLLCRRWGMQVQGFF</sequence>
<keyword evidence="1" id="KW-0812">Transmembrane</keyword>
<dbReference type="PANTHER" id="PTHR37859:SF1">
    <property type="entry name" value="SMALL INTEGRAL MEMBRANE PROTEIN 3"/>
    <property type="match status" value="1"/>
</dbReference>
<keyword evidence="3" id="KW-1185">Reference proteome</keyword>
<dbReference type="AlphaFoldDB" id="A0A8T2NJN0"/>
<dbReference type="EMBL" id="JAFBMS010000039">
    <property type="protein sequence ID" value="KAG9340913.1"/>
    <property type="molecule type" value="Genomic_DNA"/>
</dbReference>
<evidence type="ECO:0000256" key="1">
    <source>
        <dbReference type="SAM" id="Phobius"/>
    </source>
</evidence>
<dbReference type="PANTHER" id="PTHR37859">
    <property type="entry name" value="SMALL INTEGRAL MEMBRANE PROTEIN 3"/>
    <property type="match status" value="1"/>
</dbReference>
<dbReference type="Pfam" id="PF17307">
    <property type="entry name" value="Smim3"/>
    <property type="match status" value="1"/>
</dbReference>
<keyword evidence="1" id="KW-1133">Transmembrane helix</keyword>
<keyword evidence="1" id="KW-0472">Membrane</keyword>
<proteinExistence type="predicted"/>
<evidence type="ECO:0000313" key="2">
    <source>
        <dbReference type="EMBL" id="KAG9340913.1"/>
    </source>
</evidence>
<dbReference type="InterPro" id="IPR035275">
    <property type="entry name" value="Smim3"/>
</dbReference>
<accession>A0A8T2NJN0</accession>
<name>A0A8T2NJN0_9TELE</name>
<reference evidence="2" key="1">
    <citation type="thesis" date="2021" institute="BYU ScholarsArchive" country="Provo, UT, USA">
        <title>Applications of and Algorithms for Genome Assembly and Genomic Analyses with an Emphasis on Marine Teleosts.</title>
        <authorList>
            <person name="Pickett B.D."/>
        </authorList>
    </citation>
    <scope>NUCLEOTIDE SEQUENCE</scope>
    <source>
        <strain evidence="2">HI-2016</strain>
    </source>
</reference>
<comment type="caution">
    <text evidence="2">The sequence shown here is derived from an EMBL/GenBank/DDBJ whole genome shotgun (WGS) entry which is preliminary data.</text>
</comment>
<evidence type="ECO:0000313" key="3">
    <source>
        <dbReference type="Proteomes" id="UP000824540"/>
    </source>
</evidence>
<gene>
    <name evidence="2" type="ORF">JZ751_020106</name>
</gene>
<organism evidence="2 3">
    <name type="scientific">Albula glossodonta</name>
    <name type="common">roundjaw bonefish</name>
    <dbReference type="NCBI Taxonomy" id="121402"/>
    <lineage>
        <taxon>Eukaryota</taxon>
        <taxon>Metazoa</taxon>
        <taxon>Chordata</taxon>
        <taxon>Craniata</taxon>
        <taxon>Vertebrata</taxon>
        <taxon>Euteleostomi</taxon>
        <taxon>Actinopterygii</taxon>
        <taxon>Neopterygii</taxon>
        <taxon>Teleostei</taxon>
        <taxon>Albuliformes</taxon>
        <taxon>Albulidae</taxon>
        <taxon>Albula</taxon>
    </lineage>
</organism>
<feature type="transmembrane region" description="Helical" evidence="1">
    <location>
        <begin position="20"/>
        <end position="47"/>
    </location>
</feature>
<dbReference type="Proteomes" id="UP000824540">
    <property type="component" value="Unassembled WGS sequence"/>
</dbReference>
<protein>
    <submittedName>
        <fullName evidence="2">Uncharacterized protein</fullName>
    </submittedName>
</protein>